<reference evidence="2 3" key="1">
    <citation type="journal article" date="2017" name="PLoS Biol.">
        <title>The sea cucumber genome provides insights into morphological evolution and visceral regeneration.</title>
        <authorList>
            <person name="Zhang X."/>
            <person name="Sun L."/>
            <person name="Yuan J."/>
            <person name="Sun Y."/>
            <person name="Gao Y."/>
            <person name="Zhang L."/>
            <person name="Li S."/>
            <person name="Dai H."/>
            <person name="Hamel J.F."/>
            <person name="Liu C."/>
            <person name="Yu Y."/>
            <person name="Liu S."/>
            <person name="Lin W."/>
            <person name="Guo K."/>
            <person name="Jin S."/>
            <person name="Xu P."/>
            <person name="Storey K.B."/>
            <person name="Huan P."/>
            <person name="Zhang T."/>
            <person name="Zhou Y."/>
            <person name="Zhang J."/>
            <person name="Lin C."/>
            <person name="Li X."/>
            <person name="Xing L."/>
            <person name="Huo D."/>
            <person name="Sun M."/>
            <person name="Wang L."/>
            <person name="Mercier A."/>
            <person name="Li F."/>
            <person name="Yang H."/>
            <person name="Xiang J."/>
        </authorList>
    </citation>
    <scope>NUCLEOTIDE SEQUENCE [LARGE SCALE GENOMIC DNA]</scope>
    <source>
        <strain evidence="2">Shaxun</strain>
        <tissue evidence="2">Muscle</tissue>
    </source>
</reference>
<evidence type="ECO:0000313" key="3">
    <source>
        <dbReference type="Proteomes" id="UP000230750"/>
    </source>
</evidence>
<gene>
    <name evidence="2" type="ORF">BSL78_16836</name>
</gene>
<evidence type="ECO:0000256" key="1">
    <source>
        <dbReference type="SAM" id="Phobius"/>
    </source>
</evidence>
<name>A0A2G8KE76_STIJA</name>
<dbReference type="Proteomes" id="UP000230750">
    <property type="component" value="Unassembled WGS sequence"/>
</dbReference>
<proteinExistence type="predicted"/>
<keyword evidence="1" id="KW-0472">Membrane</keyword>
<accession>A0A2G8KE76</accession>
<keyword evidence="1" id="KW-0812">Transmembrane</keyword>
<feature type="transmembrane region" description="Helical" evidence="1">
    <location>
        <begin position="12"/>
        <end position="29"/>
    </location>
</feature>
<dbReference type="AlphaFoldDB" id="A0A2G8KE76"/>
<protein>
    <submittedName>
        <fullName evidence="2">Uncharacterized protein</fullName>
    </submittedName>
</protein>
<keyword evidence="3" id="KW-1185">Reference proteome</keyword>
<organism evidence="2 3">
    <name type="scientific">Stichopus japonicus</name>
    <name type="common">Sea cucumber</name>
    <dbReference type="NCBI Taxonomy" id="307972"/>
    <lineage>
        <taxon>Eukaryota</taxon>
        <taxon>Metazoa</taxon>
        <taxon>Echinodermata</taxon>
        <taxon>Eleutherozoa</taxon>
        <taxon>Echinozoa</taxon>
        <taxon>Holothuroidea</taxon>
        <taxon>Aspidochirotacea</taxon>
        <taxon>Aspidochirotida</taxon>
        <taxon>Stichopodidae</taxon>
        <taxon>Apostichopus</taxon>
    </lineage>
</organism>
<dbReference type="PANTHER" id="PTHR26391">
    <property type="entry name" value="INACTIVE TYROSINE-PROTEIN KINASE 7"/>
    <property type="match status" value="1"/>
</dbReference>
<comment type="caution">
    <text evidence="2">The sequence shown here is derived from an EMBL/GenBank/DDBJ whole genome shotgun (WGS) entry which is preliminary data.</text>
</comment>
<sequence length="257" mass="28382">MFVQKVTLVTNVQINVCVLMALFVISFQVDVRVPPVLQLPFVDCILTGCLQDVNAHLASLVIAAQMSVTVTLMHVTELQENVLDAARISGLIYFHPDVKKPYSLYMTGIITVTGNKTNPGTQWSVTCRVEELQQNSPRYTVFLSQSMDFSSTSLQASSSLTAASNRAGFIQRGSTFTTTDAQAGETYYCVIAGFAWLNTTLSHYDLPIISESPEIVNMSQTSVTIEWRAWMNKRLGPGGWLYCVYRKDATVAGVMLL</sequence>
<evidence type="ECO:0000313" key="2">
    <source>
        <dbReference type="EMBL" id="PIK46304.1"/>
    </source>
</evidence>
<keyword evidence="1" id="KW-1133">Transmembrane helix</keyword>
<dbReference type="PANTHER" id="PTHR26391:SF18">
    <property type="entry name" value="PROTEIN KINASE RECEPTOR TIE-1, PUTATIVE-RELATED"/>
    <property type="match status" value="1"/>
</dbReference>
<dbReference type="EMBL" id="MRZV01000653">
    <property type="protein sequence ID" value="PIK46304.1"/>
    <property type="molecule type" value="Genomic_DNA"/>
</dbReference>